<evidence type="ECO:0000256" key="2">
    <source>
        <dbReference type="ARBA" id="ARBA00022737"/>
    </source>
</evidence>
<dbReference type="GO" id="GO:0004222">
    <property type="term" value="F:metalloendopeptidase activity"/>
    <property type="evidence" value="ECO:0007669"/>
    <property type="project" value="TreeGrafter"/>
</dbReference>
<dbReference type="HOGENOM" id="CLU_386242_0_0_7"/>
<keyword evidence="1 5" id="KW-0732">Signal</keyword>
<dbReference type="STRING" id="502025.Hoch_2085"/>
<dbReference type="Pfam" id="PF13948">
    <property type="entry name" value="DUF4215"/>
    <property type="match status" value="3"/>
</dbReference>
<dbReference type="Gene3D" id="2.60.40.3440">
    <property type="match status" value="1"/>
</dbReference>
<dbReference type="RefSeq" id="WP_012827238.1">
    <property type="nucleotide sequence ID" value="NC_013440.1"/>
</dbReference>
<dbReference type="PROSITE" id="PS50268">
    <property type="entry name" value="CADHERIN_2"/>
    <property type="match status" value="1"/>
</dbReference>
<accession>D0LG28</accession>
<evidence type="ECO:0000259" key="6">
    <source>
        <dbReference type="PROSITE" id="PS50268"/>
    </source>
</evidence>
<dbReference type="eggNOG" id="COG4409">
    <property type="taxonomic scope" value="Bacteria"/>
</dbReference>
<reference evidence="7 8" key="1">
    <citation type="journal article" date="2010" name="Stand. Genomic Sci.">
        <title>Complete genome sequence of Haliangium ochraceum type strain (SMP-2).</title>
        <authorList>
            <consortium name="US DOE Joint Genome Institute (JGI-PGF)"/>
            <person name="Ivanova N."/>
            <person name="Daum C."/>
            <person name="Lang E."/>
            <person name="Abt B."/>
            <person name="Kopitz M."/>
            <person name="Saunders E."/>
            <person name="Lapidus A."/>
            <person name="Lucas S."/>
            <person name="Glavina Del Rio T."/>
            <person name="Nolan M."/>
            <person name="Tice H."/>
            <person name="Copeland A."/>
            <person name="Cheng J.F."/>
            <person name="Chen F."/>
            <person name="Bruce D."/>
            <person name="Goodwin L."/>
            <person name="Pitluck S."/>
            <person name="Mavromatis K."/>
            <person name="Pati A."/>
            <person name="Mikhailova N."/>
            <person name="Chen A."/>
            <person name="Palaniappan K."/>
            <person name="Land M."/>
            <person name="Hauser L."/>
            <person name="Chang Y.J."/>
            <person name="Jeffries C.D."/>
            <person name="Detter J.C."/>
            <person name="Brettin T."/>
            <person name="Rohde M."/>
            <person name="Goker M."/>
            <person name="Bristow J."/>
            <person name="Markowitz V."/>
            <person name="Eisen J.A."/>
            <person name="Hugenholtz P."/>
            <person name="Kyrpides N.C."/>
            <person name="Klenk H.P."/>
        </authorList>
    </citation>
    <scope>NUCLEOTIDE SEQUENCE [LARGE SCALE GENOMIC DNA]</scope>
    <source>
        <strain evidence="8">DSM 14365 / CIP 107738 / JCM 11303 / AJ 13395 / SMP-2</strain>
    </source>
</reference>
<dbReference type="CDD" id="cd15482">
    <property type="entry name" value="Sialidase_non-viral"/>
    <property type="match status" value="1"/>
</dbReference>
<feature type="compositionally biased region" description="Pro residues" evidence="4">
    <location>
        <begin position="25"/>
        <end position="35"/>
    </location>
</feature>
<dbReference type="NCBIfam" id="NF012211">
    <property type="entry name" value="tand_rpt_95"/>
    <property type="match status" value="2"/>
</dbReference>
<feature type="chain" id="PRO_5003011212" evidence="5">
    <location>
        <begin position="17"/>
        <end position="715"/>
    </location>
</feature>
<dbReference type="KEGG" id="hoh:Hoch_2085"/>
<keyword evidence="2" id="KW-0677">Repeat</keyword>
<dbReference type="GO" id="GO:0005509">
    <property type="term" value="F:calcium ion binding"/>
    <property type="evidence" value="ECO:0007669"/>
    <property type="project" value="InterPro"/>
</dbReference>
<dbReference type="Gene3D" id="2.120.10.10">
    <property type="match status" value="1"/>
</dbReference>
<dbReference type="eggNOG" id="COG5184">
    <property type="taxonomic scope" value="Bacteria"/>
</dbReference>
<dbReference type="eggNOG" id="COG1345">
    <property type="taxonomic scope" value="Bacteria"/>
</dbReference>
<evidence type="ECO:0000313" key="8">
    <source>
        <dbReference type="Proteomes" id="UP000001880"/>
    </source>
</evidence>
<evidence type="ECO:0000256" key="5">
    <source>
        <dbReference type="SAM" id="SignalP"/>
    </source>
</evidence>
<evidence type="ECO:0000256" key="1">
    <source>
        <dbReference type="ARBA" id="ARBA00022729"/>
    </source>
</evidence>
<dbReference type="GO" id="GO:0016020">
    <property type="term" value="C:membrane"/>
    <property type="evidence" value="ECO:0007669"/>
    <property type="project" value="InterPro"/>
</dbReference>
<dbReference type="GO" id="GO:0007156">
    <property type="term" value="P:homophilic cell adhesion via plasma membrane adhesion molecules"/>
    <property type="evidence" value="ECO:0007669"/>
    <property type="project" value="InterPro"/>
</dbReference>
<dbReference type="PROSITE" id="PS51257">
    <property type="entry name" value="PROKAR_LIPOPROTEIN"/>
    <property type="match status" value="1"/>
</dbReference>
<dbReference type="NCBIfam" id="TIGR02232">
    <property type="entry name" value="myxo_disulf_rpt"/>
    <property type="match status" value="5"/>
</dbReference>
<name>D0LG28_HALO1</name>
<dbReference type="Proteomes" id="UP000001880">
    <property type="component" value="Chromosome"/>
</dbReference>
<dbReference type="PANTHER" id="PTHR46130">
    <property type="entry name" value="LAMGL DOMAIN-CONTAINING PROTEIN"/>
    <property type="match status" value="1"/>
</dbReference>
<gene>
    <name evidence="7" type="ordered locus">Hoch_2085</name>
</gene>
<evidence type="ECO:0000256" key="4">
    <source>
        <dbReference type="SAM" id="MobiDB-lite"/>
    </source>
</evidence>
<dbReference type="InterPro" id="IPR036278">
    <property type="entry name" value="Sialidase_sf"/>
</dbReference>
<evidence type="ECO:0000313" key="7">
    <source>
        <dbReference type="EMBL" id="ACY14630.1"/>
    </source>
</evidence>
<sequence>MSSTPKLALLATLALAACGDNLEPMAPPDAAPIPSDPDAAQQGAPVVMDQEASTDEDTAVDITIEASDPEGDALSFTIGTPSNGAISGVAPDITYTPNADFNGSDSFSVEVSDGTLSSTATVTVTVAPVNDAPVAASQLLGFQPNTALAITLTGSDVDGDALSFTIVTQPENGTLTGDDAEQSYTPDTDFLGADSFTFVVNDGTVDSAEATVTLQAIAPGCGDGTTEAPEECDDGNNDSGDGCTAFCTLEECGDGVVNNNDEVCDDGNTEAGDGCRADCQGSEVCGDGFFDTAAGEECDDGNTAGGDGCSAQCVIECGNGVVDEGEVCDDGNTEAGDGCRADCQGSEVCGDGTTDSAAGEECDDGNTEDGDGCDSACVLENPFTSVPPQIISGDLSCSTATPHSGRKAGVDQLGRLYVVMNCGGEAFVATSGDRGQTWSDPVSTGITGVAEVALEGGAADVAFVAATVSSTEFPQGALLLARSSDGGATWGAPNALQVGIASTTVGLDSVEDSVYVSVVPVSGQIAVLRNTSSGEGAFESTIIAQTAAFFDIVVDKISGAVISGSDDPTYRVRVSNDGGQTFGPESVPPGSAFFSDWVGSNGFLYVTGSGDDNIDVIPLDAPGTSTQVAGLPLIPGPAPVRAIDADALGNAYVVTQLAAGVQLDRMLVGATAIDAGDARSYDVGTAPAVGALPSNNGALVVYTDGTSVYGAIEVY</sequence>
<proteinExistence type="predicted"/>
<dbReference type="GO" id="GO:0005615">
    <property type="term" value="C:extracellular space"/>
    <property type="evidence" value="ECO:0007669"/>
    <property type="project" value="TreeGrafter"/>
</dbReference>
<keyword evidence="8" id="KW-1185">Reference proteome</keyword>
<feature type="region of interest" description="Disordered" evidence="4">
    <location>
        <begin position="25"/>
        <end position="56"/>
    </location>
</feature>
<dbReference type="SUPFAM" id="SSF50939">
    <property type="entry name" value="Sialidases"/>
    <property type="match status" value="1"/>
</dbReference>
<organism evidence="7 8">
    <name type="scientific">Haliangium ochraceum (strain DSM 14365 / JCM 11303 / SMP-2)</name>
    <dbReference type="NCBI Taxonomy" id="502025"/>
    <lineage>
        <taxon>Bacteria</taxon>
        <taxon>Pseudomonadati</taxon>
        <taxon>Myxococcota</taxon>
        <taxon>Polyangia</taxon>
        <taxon>Haliangiales</taxon>
        <taxon>Kofleriaceae</taxon>
        <taxon>Haliangium</taxon>
    </lineage>
</organism>
<dbReference type="PANTHER" id="PTHR46130:SF3">
    <property type="entry name" value="CHROMOSOME UNDETERMINED SCAFFOLD_33, WHOLE GENOME SHOTGUN SEQUENCE"/>
    <property type="match status" value="1"/>
</dbReference>
<evidence type="ECO:0000256" key="3">
    <source>
        <dbReference type="ARBA" id="ARBA00023157"/>
    </source>
</evidence>
<feature type="signal peptide" evidence="5">
    <location>
        <begin position="1"/>
        <end position="16"/>
    </location>
</feature>
<dbReference type="GO" id="GO:0007166">
    <property type="term" value="P:cell surface receptor signaling pathway"/>
    <property type="evidence" value="ECO:0007669"/>
    <property type="project" value="TreeGrafter"/>
</dbReference>
<dbReference type="GO" id="GO:0006508">
    <property type="term" value="P:proteolysis"/>
    <property type="evidence" value="ECO:0007669"/>
    <property type="project" value="TreeGrafter"/>
</dbReference>
<dbReference type="CDD" id="cd11304">
    <property type="entry name" value="Cadherin_repeat"/>
    <property type="match status" value="1"/>
</dbReference>
<dbReference type="InterPro" id="IPR002126">
    <property type="entry name" value="Cadherin-like_dom"/>
</dbReference>
<keyword evidence="3" id="KW-1015">Disulfide bond</keyword>
<feature type="domain" description="Cadherin" evidence="6">
    <location>
        <begin position="35"/>
        <end position="135"/>
    </location>
</feature>
<dbReference type="InterPro" id="IPR011936">
    <property type="entry name" value="Myxo_disulph_rpt"/>
</dbReference>
<dbReference type="InterPro" id="IPR043543">
    <property type="entry name" value="PAPPA/PAPPA2"/>
</dbReference>
<dbReference type="EMBL" id="CP001804">
    <property type="protein sequence ID" value="ACY14630.1"/>
    <property type="molecule type" value="Genomic_DNA"/>
</dbReference>
<dbReference type="Pfam" id="PF17963">
    <property type="entry name" value="Big_9"/>
    <property type="match status" value="2"/>
</dbReference>
<dbReference type="Gene3D" id="2.60.40.2810">
    <property type="match status" value="1"/>
</dbReference>
<dbReference type="OrthoDB" id="5385104at2"/>
<protein>
    <submittedName>
        <fullName evidence="7">Cysteine-rich repeat protein</fullName>
    </submittedName>
</protein>
<dbReference type="AlphaFoldDB" id="D0LG28"/>